<name>A0A7N0TEG4_KALFE</name>
<organism evidence="3 4">
    <name type="scientific">Kalanchoe fedtschenkoi</name>
    <name type="common">Lavender scallops</name>
    <name type="synonym">South American air plant</name>
    <dbReference type="NCBI Taxonomy" id="63787"/>
    <lineage>
        <taxon>Eukaryota</taxon>
        <taxon>Viridiplantae</taxon>
        <taxon>Streptophyta</taxon>
        <taxon>Embryophyta</taxon>
        <taxon>Tracheophyta</taxon>
        <taxon>Spermatophyta</taxon>
        <taxon>Magnoliopsida</taxon>
        <taxon>eudicotyledons</taxon>
        <taxon>Gunneridae</taxon>
        <taxon>Pentapetalae</taxon>
        <taxon>Saxifragales</taxon>
        <taxon>Crassulaceae</taxon>
        <taxon>Kalanchoe</taxon>
    </lineage>
</organism>
<feature type="region of interest" description="Disordered" evidence="1">
    <location>
        <begin position="30"/>
        <end position="55"/>
    </location>
</feature>
<feature type="chain" id="PRO_5029664502" evidence="2">
    <location>
        <begin position="33"/>
        <end position="88"/>
    </location>
</feature>
<dbReference type="Proteomes" id="UP000594263">
    <property type="component" value="Unplaced"/>
</dbReference>
<dbReference type="PANTHER" id="PTHR35290:SF2">
    <property type="entry name" value="PROTEIN CASPARIAN STRIP INTEGRITY FACTOR 1"/>
    <property type="match status" value="1"/>
</dbReference>
<dbReference type="InterPro" id="IPR038974">
    <property type="entry name" value="CIF1/2"/>
</dbReference>
<evidence type="ECO:0000313" key="4">
    <source>
        <dbReference type="Proteomes" id="UP000594263"/>
    </source>
</evidence>
<dbReference type="PANTHER" id="PTHR35290">
    <property type="entry name" value="PROTEIN CASPARIAN STRIP INTEGRITY FACTOR 1-RELATED"/>
    <property type="match status" value="1"/>
</dbReference>
<sequence length="88" mass="9892">MLDNIKLLHMSNLLKLTFISILIIASSHPSSAAGRGFAGRTFQGPHAHHVTEEEIHERLLSRVNTKDDYGQYDPSPTFVRPPFKLIPN</sequence>
<evidence type="ECO:0000256" key="1">
    <source>
        <dbReference type="SAM" id="MobiDB-lite"/>
    </source>
</evidence>
<dbReference type="AlphaFoldDB" id="A0A7N0TEG4"/>
<dbReference type="EnsemblPlants" id="Kaladp0033s0287.1.v1.1">
    <property type="protein sequence ID" value="Kaladp0033s0287.1.v1.1"/>
    <property type="gene ID" value="Kaladp0033s0287.v1.1"/>
</dbReference>
<feature type="signal peptide" evidence="2">
    <location>
        <begin position="1"/>
        <end position="32"/>
    </location>
</feature>
<reference evidence="3" key="1">
    <citation type="submission" date="2021-01" db="UniProtKB">
        <authorList>
            <consortium name="EnsemblPlants"/>
        </authorList>
    </citation>
    <scope>IDENTIFICATION</scope>
</reference>
<evidence type="ECO:0000313" key="3">
    <source>
        <dbReference type="EnsemblPlants" id="Kaladp0033s0287.1.v1.1"/>
    </source>
</evidence>
<protein>
    <submittedName>
        <fullName evidence="3">Uncharacterized protein</fullName>
    </submittedName>
</protein>
<proteinExistence type="predicted"/>
<keyword evidence="4" id="KW-1185">Reference proteome</keyword>
<evidence type="ECO:0000256" key="2">
    <source>
        <dbReference type="SAM" id="SignalP"/>
    </source>
</evidence>
<accession>A0A7N0TEG4</accession>
<dbReference type="Gramene" id="Kaladp0033s0287.1.v1.1">
    <property type="protein sequence ID" value="Kaladp0033s0287.1.v1.1"/>
    <property type="gene ID" value="Kaladp0033s0287.v1.1"/>
</dbReference>
<keyword evidence="2" id="KW-0732">Signal</keyword>